<dbReference type="EMBL" id="AMFJ01000734">
    <property type="protein sequence ID" value="EKE26633.1"/>
    <property type="molecule type" value="Genomic_DNA"/>
</dbReference>
<proteinExistence type="predicted"/>
<accession>K2FUQ5</accession>
<dbReference type="AlphaFoldDB" id="K2FUQ5"/>
<sequence>MNWTPEQKQEVNKDSSHKVELAAVWTVIAWWEWKVSEDSGDNKEMPDTWNSGVILWARTYQLWHSTIRPFENMNTLEQNHIIWRLKWIFSRDPIKKDFAIASSEISKLEKEFEILKNKANPSIDELVDITFKESKINAIKAWPQAYREFLILVERGPEIFIKNIEDLDVSRIKNADFLKSSKRLRAGDINEFKRIQAEVQILMDDEWVLVKWIQWEIDMLSKEKLNLSNEMRTKWIDHSAKISEIDNSILKKSKNIWDIEERVKLLFGQFKNQNERFLVDQMINNWAKLKTSGRYKELIWRDLELNDLKIQPDKKIFRFWTYKWA</sequence>
<name>K2FUQ5_9BACT</name>
<reference evidence="1" key="1">
    <citation type="journal article" date="2012" name="Science">
        <title>Fermentation, hydrogen, and sulfur metabolism in multiple uncultivated bacterial phyla.</title>
        <authorList>
            <person name="Wrighton K.C."/>
            <person name="Thomas B.C."/>
            <person name="Sharon I."/>
            <person name="Miller C.S."/>
            <person name="Castelle C.J."/>
            <person name="VerBerkmoes N.C."/>
            <person name="Wilkins M.J."/>
            <person name="Hettich R.L."/>
            <person name="Lipton M.S."/>
            <person name="Williams K.H."/>
            <person name="Long P.E."/>
            <person name="Banfield J.F."/>
        </authorList>
    </citation>
    <scope>NUCLEOTIDE SEQUENCE [LARGE SCALE GENOMIC DNA]</scope>
</reference>
<organism evidence="1">
    <name type="scientific">uncultured bacterium</name>
    <name type="common">gcode 4</name>
    <dbReference type="NCBI Taxonomy" id="1234023"/>
    <lineage>
        <taxon>Bacteria</taxon>
        <taxon>environmental samples</taxon>
    </lineage>
</organism>
<gene>
    <name evidence="1" type="ORF">ACD_4C00218G0001</name>
</gene>
<protein>
    <submittedName>
        <fullName evidence="1">Uncharacterized protein</fullName>
    </submittedName>
</protein>
<evidence type="ECO:0000313" key="1">
    <source>
        <dbReference type="EMBL" id="EKE26633.1"/>
    </source>
</evidence>
<feature type="non-terminal residue" evidence="1">
    <location>
        <position position="325"/>
    </location>
</feature>
<comment type="caution">
    <text evidence="1">The sequence shown here is derived from an EMBL/GenBank/DDBJ whole genome shotgun (WGS) entry which is preliminary data.</text>
</comment>